<proteinExistence type="predicted"/>
<dbReference type="AlphaFoldDB" id="A0A2G1X9M7"/>
<dbReference type="RefSeq" id="WP_099202448.1">
    <property type="nucleotide sequence ID" value="NZ_JBIRXA010000025.1"/>
</dbReference>
<gene>
    <name evidence="1" type="ORF">BLA24_30990</name>
</gene>
<evidence type="ECO:0000313" key="1">
    <source>
        <dbReference type="EMBL" id="PHQ47928.1"/>
    </source>
</evidence>
<organism evidence="1 2">
    <name type="scientific">Streptomyces cinnamoneus</name>
    <name type="common">Streptoverticillium cinnamoneum</name>
    <dbReference type="NCBI Taxonomy" id="53446"/>
    <lineage>
        <taxon>Bacteria</taxon>
        <taxon>Bacillati</taxon>
        <taxon>Actinomycetota</taxon>
        <taxon>Actinomycetes</taxon>
        <taxon>Kitasatosporales</taxon>
        <taxon>Streptomycetaceae</taxon>
        <taxon>Streptomyces</taxon>
        <taxon>Streptomyces cinnamoneus group</taxon>
    </lineage>
</organism>
<sequence>MSVWRRTQRKEQQEAAWQVKHGATLVGTLFLLEVDQPWFRCRFEPSGEWDSVSPLFEAQEEARAMNFPEDMVWSIAAVRDLNLELHPVDGGENIRPVMICIGMEQSSFRY</sequence>
<evidence type="ECO:0000313" key="2">
    <source>
        <dbReference type="Proteomes" id="UP000222531"/>
    </source>
</evidence>
<dbReference type="EMBL" id="NHZO01000168">
    <property type="protein sequence ID" value="PHQ47928.1"/>
    <property type="molecule type" value="Genomic_DNA"/>
</dbReference>
<comment type="caution">
    <text evidence="1">The sequence shown here is derived from an EMBL/GenBank/DDBJ whole genome shotgun (WGS) entry which is preliminary data.</text>
</comment>
<protein>
    <submittedName>
        <fullName evidence="1">Uncharacterized protein</fullName>
    </submittedName>
</protein>
<dbReference type="OrthoDB" id="3699147at2"/>
<accession>A0A2G1X9M7</accession>
<name>A0A2G1X9M7_STRCJ</name>
<reference evidence="1 2" key="1">
    <citation type="journal article" date="2017" name="Biochemistry">
        <title>Identification of the Biosynthetic Pathway for the Antibiotic Bicyclomycin.</title>
        <authorList>
            <person name="Patteson J."/>
            <person name="Cai W."/>
            <person name="Johnson R.A."/>
            <person name="Santa Maria K."/>
            <person name="Li B."/>
        </authorList>
    </citation>
    <scope>NUCLEOTIDE SEQUENCE [LARGE SCALE GENOMIC DNA]</scope>
    <source>
        <strain evidence="1 2">ATCC 21532</strain>
    </source>
</reference>
<dbReference type="Proteomes" id="UP000222531">
    <property type="component" value="Unassembled WGS sequence"/>
</dbReference>
<keyword evidence="2" id="KW-1185">Reference proteome</keyword>